<organism evidence="2 3">
    <name type="scientific">Nibribacter ruber</name>
    <dbReference type="NCBI Taxonomy" id="2698458"/>
    <lineage>
        <taxon>Bacteria</taxon>
        <taxon>Pseudomonadati</taxon>
        <taxon>Bacteroidota</taxon>
        <taxon>Cytophagia</taxon>
        <taxon>Cytophagales</taxon>
        <taxon>Hymenobacteraceae</taxon>
        <taxon>Nibribacter</taxon>
    </lineage>
</organism>
<name>A0A6P1NRY1_9BACT</name>
<keyword evidence="1" id="KW-1133">Transmembrane helix</keyword>
<dbReference type="Proteomes" id="UP000464214">
    <property type="component" value="Chromosome"/>
</dbReference>
<keyword evidence="1" id="KW-0472">Membrane</keyword>
<dbReference type="AlphaFoldDB" id="A0A6P1NRY1"/>
<gene>
    <name evidence="2" type="ORF">GU926_02800</name>
</gene>
<feature type="transmembrane region" description="Helical" evidence="1">
    <location>
        <begin position="12"/>
        <end position="45"/>
    </location>
</feature>
<evidence type="ECO:0000313" key="2">
    <source>
        <dbReference type="EMBL" id="QHL86427.1"/>
    </source>
</evidence>
<dbReference type="RefSeq" id="WP_160688806.1">
    <property type="nucleotide sequence ID" value="NZ_CP047897.1"/>
</dbReference>
<reference evidence="2 3" key="1">
    <citation type="submission" date="2020-01" db="EMBL/GenBank/DDBJ databases">
        <authorList>
            <person name="Kim M."/>
        </authorList>
    </citation>
    <scope>NUCLEOTIDE SEQUENCE [LARGE SCALE GENOMIC DNA]</scope>
    <source>
        <strain evidence="2 3">BT10</strain>
    </source>
</reference>
<evidence type="ECO:0000313" key="3">
    <source>
        <dbReference type="Proteomes" id="UP000464214"/>
    </source>
</evidence>
<dbReference type="EMBL" id="CP047897">
    <property type="protein sequence ID" value="QHL86427.1"/>
    <property type="molecule type" value="Genomic_DNA"/>
</dbReference>
<dbReference type="KEGG" id="nib:GU926_02800"/>
<keyword evidence="3" id="KW-1185">Reference proteome</keyword>
<protein>
    <submittedName>
        <fullName evidence="2">Uncharacterized protein</fullName>
    </submittedName>
</protein>
<accession>A0A6P1NRY1</accession>
<keyword evidence="1" id="KW-0812">Transmembrane</keyword>
<proteinExistence type="predicted"/>
<evidence type="ECO:0000256" key="1">
    <source>
        <dbReference type="SAM" id="Phobius"/>
    </source>
</evidence>
<sequence length="144" mass="14842">MEGATGSGVGLVSWAFAVVVLVAVVVLAAGCWVGLLAVGVVVVLVTGFLPAGATLAAGGSGLGAVELAMDLEGFGLVSVAGGAESVCAAKGSVINRAQLKEISFFIAITVLLRDFRRQRTKIRFLVVVFGLFFRNQAKKRFSVL</sequence>